<gene>
    <name evidence="1" type="ORF">L596_019064</name>
</gene>
<dbReference type="AlphaFoldDB" id="A0A4U5N7F3"/>
<dbReference type="STRING" id="34508.A0A4U5N7F3"/>
<dbReference type="Proteomes" id="UP000298663">
    <property type="component" value="Unassembled WGS sequence"/>
</dbReference>
<dbReference type="PANTHER" id="PTHR45890">
    <property type="entry name" value="AARF DOMAIN CONTAINING KINASE 2 (PREDICTED)"/>
    <property type="match status" value="1"/>
</dbReference>
<proteinExistence type="predicted"/>
<reference evidence="1 2" key="1">
    <citation type="journal article" date="2015" name="Genome Biol.">
        <title>Comparative genomics of Steinernema reveals deeply conserved gene regulatory networks.</title>
        <authorList>
            <person name="Dillman A.R."/>
            <person name="Macchietto M."/>
            <person name="Porter C.F."/>
            <person name="Rogers A."/>
            <person name="Williams B."/>
            <person name="Antoshechkin I."/>
            <person name="Lee M.M."/>
            <person name="Goodwin Z."/>
            <person name="Lu X."/>
            <person name="Lewis E.E."/>
            <person name="Goodrich-Blair H."/>
            <person name="Stock S.P."/>
            <person name="Adams B.J."/>
            <person name="Sternberg P.W."/>
            <person name="Mortazavi A."/>
        </authorList>
    </citation>
    <scope>NUCLEOTIDE SEQUENCE [LARGE SCALE GENOMIC DNA]</scope>
    <source>
        <strain evidence="1 2">ALL</strain>
    </source>
</reference>
<organism evidence="1 2">
    <name type="scientific">Steinernema carpocapsae</name>
    <name type="common">Entomopathogenic nematode</name>
    <dbReference type="NCBI Taxonomy" id="34508"/>
    <lineage>
        <taxon>Eukaryota</taxon>
        <taxon>Metazoa</taxon>
        <taxon>Ecdysozoa</taxon>
        <taxon>Nematoda</taxon>
        <taxon>Chromadorea</taxon>
        <taxon>Rhabditida</taxon>
        <taxon>Tylenchina</taxon>
        <taxon>Panagrolaimomorpha</taxon>
        <taxon>Strongyloidoidea</taxon>
        <taxon>Steinernematidae</taxon>
        <taxon>Steinernema</taxon>
    </lineage>
</organism>
<reference evidence="1 2" key="2">
    <citation type="journal article" date="2019" name="G3 (Bethesda)">
        <title>Hybrid Assembly of the Genome of the Entomopathogenic Nematode Steinernema carpocapsae Identifies the X-Chromosome.</title>
        <authorList>
            <person name="Serra L."/>
            <person name="Macchietto M."/>
            <person name="Macias-Munoz A."/>
            <person name="McGill C.J."/>
            <person name="Rodriguez I.M."/>
            <person name="Rodriguez B."/>
            <person name="Murad R."/>
            <person name="Mortazavi A."/>
        </authorList>
    </citation>
    <scope>NUCLEOTIDE SEQUENCE [LARGE SCALE GENOMIC DNA]</scope>
    <source>
        <strain evidence="1 2">ALL</strain>
    </source>
</reference>
<comment type="caution">
    <text evidence="1">The sequence shown here is derived from an EMBL/GenBank/DDBJ whole genome shotgun (WGS) entry which is preliminary data.</text>
</comment>
<sequence>MLYALRRAVVCPRYRKLCVATTSAIGLATTCHARLHQSIKCEASTVIKSRNPWLISTSEVEAELKRSQKAQSGGILVKTARGILWKVRLLIRFLALSFRVIPLLVAYPPSLLHESLNELWWRWLLHSIRRGGPSLLKLCQWASTRRISSPNSSVIS</sequence>
<evidence type="ECO:0000313" key="1">
    <source>
        <dbReference type="EMBL" id="TKR78222.1"/>
    </source>
</evidence>
<keyword evidence="2" id="KW-1185">Reference proteome</keyword>
<accession>A0A4U5N7F3</accession>
<name>A0A4U5N7F3_STECR</name>
<dbReference type="GO" id="GO:0005739">
    <property type="term" value="C:mitochondrion"/>
    <property type="evidence" value="ECO:0007669"/>
    <property type="project" value="TreeGrafter"/>
</dbReference>
<protein>
    <submittedName>
        <fullName evidence="1">Uncharacterized protein</fullName>
    </submittedName>
</protein>
<dbReference type="PANTHER" id="PTHR45890:SF1">
    <property type="entry name" value="AARF DOMAIN CONTAINING KINASE 2"/>
    <property type="match status" value="1"/>
</dbReference>
<dbReference type="EMBL" id="AZBU02000005">
    <property type="protein sequence ID" value="TKR78222.1"/>
    <property type="molecule type" value="Genomic_DNA"/>
</dbReference>
<evidence type="ECO:0000313" key="2">
    <source>
        <dbReference type="Proteomes" id="UP000298663"/>
    </source>
</evidence>
<dbReference type="InterPro" id="IPR052402">
    <property type="entry name" value="ADCK_kinase"/>
</dbReference>